<protein>
    <submittedName>
        <fullName evidence="2">Uncharacterized protein</fullName>
    </submittedName>
</protein>
<proteinExistence type="predicted"/>
<accession>A0A139A2V2</accession>
<evidence type="ECO:0000313" key="3">
    <source>
        <dbReference type="Proteomes" id="UP000070544"/>
    </source>
</evidence>
<gene>
    <name evidence="2" type="ORF">M427DRAFT_61189</name>
</gene>
<feature type="region of interest" description="Disordered" evidence="1">
    <location>
        <begin position="21"/>
        <end position="42"/>
    </location>
</feature>
<evidence type="ECO:0000313" key="2">
    <source>
        <dbReference type="EMBL" id="KXS11102.1"/>
    </source>
</evidence>
<dbReference type="Proteomes" id="UP000070544">
    <property type="component" value="Unassembled WGS sequence"/>
</dbReference>
<dbReference type="OrthoDB" id="2149881at2759"/>
<dbReference type="AlphaFoldDB" id="A0A139A2V2"/>
<keyword evidence="3" id="KW-1185">Reference proteome</keyword>
<name>A0A139A2V2_GONPJ</name>
<evidence type="ECO:0000256" key="1">
    <source>
        <dbReference type="SAM" id="MobiDB-lite"/>
    </source>
</evidence>
<sequence>MLFPSPPSTPPTIFHKLGERSGKVVEDTTPSPPKQPCDGSGKHIPRDADIVYMTDTAGVFELVEEGLWNKFIKENCPSPLPQYMNRFTFPNLLGTSLFEFITDLSTQSFFRHIIASVTSGTGGTTRFTYGWFCDSPDYERRMRMTVVGITGTNGKKLVVWISTILSETPHPRRANYLGRKALPVASPGELQAKPVRTVCTYCKRILVTVKEINQLADLVLLTMVDSGYPLMDDSATGKVPIIGLRGKLGQHASNTVDHAWLTPTQYADAFISSDIIINHGICEICYDEIYSLFMKGVATVA</sequence>
<organism evidence="2 3">
    <name type="scientific">Gonapodya prolifera (strain JEL478)</name>
    <name type="common">Monoblepharis prolifera</name>
    <dbReference type="NCBI Taxonomy" id="1344416"/>
    <lineage>
        <taxon>Eukaryota</taxon>
        <taxon>Fungi</taxon>
        <taxon>Fungi incertae sedis</taxon>
        <taxon>Chytridiomycota</taxon>
        <taxon>Chytridiomycota incertae sedis</taxon>
        <taxon>Monoblepharidomycetes</taxon>
        <taxon>Monoblepharidales</taxon>
        <taxon>Gonapodyaceae</taxon>
        <taxon>Gonapodya</taxon>
    </lineage>
</organism>
<reference evidence="2 3" key="1">
    <citation type="journal article" date="2015" name="Genome Biol. Evol.">
        <title>Phylogenomic analyses indicate that early fungi evolved digesting cell walls of algal ancestors of land plants.</title>
        <authorList>
            <person name="Chang Y."/>
            <person name="Wang S."/>
            <person name="Sekimoto S."/>
            <person name="Aerts A.L."/>
            <person name="Choi C."/>
            <person name="Clum A."/>
            <person name="LaButti K.M."/>
            <person name="Lindquist E.A."/>
            <person name="Yee Ngan C."/>
            <person name="Ohm R.A."/>
            <person name="Salamov A.A."/>
            <person name="Grigoriev I.V."/>
            <person name="Spatafora J.W."/>
            <person name="Berbee M.L."/>
        </authorList>
    </citation>
    <scope>NUCLEOTIDE SEQUENCE [LARGE SCALE GENOMIC DNA]</scope>
    <source>
        <strain evidence="2 3">JEL478</strain>
    </source>
</reference>
<dbReference type="EMBL" id="KQ965809">
    <property type="protein sequence ID" value="KXS11102.1"/>
    <property type="molecule type" value="Genomic_DNA"/>
</dbReference>